<keyword evidence="9" id="KW-1133">Transmembrane helix</keyword>
<evidence type="ECO:0000256" key="9">
    <source>
        <dbReference type="SAM" id="Phobius"/>
    </source>
</evidence>
<keyword evidence="8" id="KW-0560">Oxidoreductase</keyword>
<dbReference type="PANTHER" id="PTHR24305">
    <property type="entry name" value="CYTOCHROME P450"/>
    <property type="match status" value="1"/>
</dbReference>
<dbReference type="GO" id="GO:0016705">
    <property type="term" value="F:oxidoreductase activity, acting on paired donors, with incorporation or reduction of molecular oxygen"/>
    <property type="evidence" value="ECO:0007669"/>
    <property type="project" value="InterPro"/>
</dbReference>
<keyword evidence="5 7" id="KW-0408">Iron</keyword>
<keyword evidence="9" id="KW-0812">Transmembrane</keyword>
<dbReference type="InterPro" id="IPR017972">
    <property type="entry name" value="Cyt_P450_CS"/>
</dbReference>
<evidence type="ECO:0000256" key="3">
    <source>
        <dbReference type="ARBA" id="ARBA00022617"/>
    </source>
</evidence>
<comment type="cofactor">
    <cofactor evidence="1 7">
        <name>heme</name>
        <dbReference type="ChEBI" id="CHEBI:30413"/>
    </cofactor>
</comment>
<gene>
    <name evidence="10" type="ORF">QBC38DRAFT_464806</name>
</gene>
<feature type="binding site" description="axial binding residue" evidence="7">
    <location>
        <position position="428"/>
    </location>
    <ligand>
        <name>heme</name>
        <dbReference type="ChEBI" id="CHEBI:30413"/>
    </ligand>
    <ligandPart>
        <name>Fe</name>
        <dbReference type="ChEBI" id="CHEBI:18248"/>
    </ligandPart>
</feature>
<dbReference type="InterPro" id="IPR002403">
    <property type="entry name" value="Cyt_P450_E_grp-IV"/>
</dbReference>
<dbReference type="Pfam" id="PF00067">
    <property type="entry name" value="p450"/>
    <property type="match status" value="1"/>
</dbReference>
<dbReference type="InterPro" id="IPR050121">
    <property type="entry name" value="Cytochrome_P450_monoxygenase"/>
</dbReference>
<dbReference type="Gene3D" id="1.10.630.10">
    <property type="entry name" value="Cytochrome P450"/>
    <property type="match status" value="1"/>
</dbReference>
<evidence type="ECO:0000256" key="5">
    <source>
        <dbReference type="ARBA" id="ARBA00023004"/>
    </source>
</evidence>
<keyword evidence="3 7" id="KW-0349">Heme</keyword>
<evidence type="ECO:0000256" key="8">
    <source>
        <dbReference type="RuleBase" id="RU000461"/>
    </source>
</evidence>
<dbReference type="EMBL" id="MU865290">
    <property type="protein sequence ID" value="KAK4231875.1"/>
    <property type="molecule type" value="Genomic_DNA"/>
</dbReference>
<keyword evidence="9" id="KW-0472">Membrane</keyword>
<keyword evidence="11" id="KW-1185">Reference proteome</keyword>
<dbReference type="GO" id="GO:0005506">
    <property type="term" value="F:iron ion binding"/>
    <property type="evidence" value="ECO:0007669"/>
    <property type="project" value="InterPro"/>
</dbReference>
<feature type="transmembrane region" description="Helical" evidence="9">
    <location>
        <begin position="297"/>
        <end position="316"/>
    </location>
</feature>
<reference evidence="10" key="1">
    <citation type="journal article" date="2023" name="Mol. Phylogenet. Evol.">
        <title>Genome-scale phylogeny and comparative genomics of the fungal order Sordariales.</title>
        <authorList>
            <person name="Hensen N."/>
            <person name="Bonometti L."/>
            <person name="Westerberg I."/>
            <person name="Brannstrom I.O."/>
            <person name="Guillou S."/>
            <person name="Cros-Aarteil S."/>
            <person name="Calhoun S."/>
            <person name="Haridas S."/>
            <person name="Kuo A."/>
            <person name="Mondo S."/>
            <person name="Pangilinan J."/>
            <person name="Riley R."/>
            <person name="LaButti K."/>
            <person name="Andreopoulos B."/>
            <person name="Lipzen A."/>
            <person name="Chen C."/>
            <person name="Yan M."/>
            <person name="Daum C."/>
            <person name="Ng V."/>
            <person name="Clum A."/>
            <person name="Steindorff A."/>
            <person name="Ohm R.A."/>
            <person name="Martin F."/>
            <person name="Silar P."/>
            <person name="Natvig D.O."/>
            <person name="Lalanne C."/>
            <person name="Gautier V."/>
            <person name="Ament-Velasquez S.L."/>
            <person name="Kruys A."/>
            <person name="Hutchinson M.I."/>
            <person name="Powell A.J."/>
            <person name="Barry K."/>
            <person name="Miller A.N."/>
            <person name="Grigoriev I.V."/>
            <person name="Debuchy R."/>
            <person name="Gladieux P."/>
            <person name="Hiltunen Thoren M."/>
            <person name="Johannesson H."/>
        </authorList>
    </citation>
    <scope>NUCLEOTIDE SEQUENCE</scope>
    <source>
        <strain evidence="10">CBS 990.96</strain>
    </source>
</reference>
<keyword evidence="4 7" id="KW-0479">Metal-binding</keyword>
<proteinExistence type="inferred from homology"/>
<reference evidence="10" key="2">
    <citation type="submission" date="2023-05" db="EMBL/GenBank/DDBJ databases">
        <authorList>
            <consortium name="Lawrence Berkeley National Laboratory"/>
            <person name="Steindorff A."/>
            <person name="Hensen N."/>
            <person name="Bonometti L."/>
            <person name="Westerberg I."/>
            <person name="Brannstrom I.O."/>
            <person name="Guillou S."/>
            <person name="Cros-Aarteil S."/>
            <person name="Calhoun S."/>
            <person name="Haridas S."/>
            <person name="Kuo A."/>
            <person name="Mondo S."/>
            <person name="Pangilinan J."/>
            <person name="Riley R."/>
            <person name="Labutti K."/>
            <person name="Andreopoulos B."/>
            <person name="Lipzen A."/>
            <person name="Chen C."/>
            <person name="Yanf M."/>
            <person name="Daum C."/>
            <person name="Ng V."/>
            <person name="Clum A."/>
            <person name="Ohm R."/>
            <person name="Martin F."/>
            <person name="Silar P."/>
            <person name="Natvig D."/>
            <person name="Lalanne C."/>
            <person name="Gautier V."/>
            <person name="Ament-Velasquez S.L."/>
            <person name="Kruys A."/>
            <person name="Hutchinson M.I."/>
            <person name="Powell A.J."/>
            <person name="Barry K."/>
            <person name="Miller A.N."/>
            <person name="Grigoriev I.V."/>
            <person name="Debuchy R."/>
            <person name="Gladieux P."/>
            <person name="Thoren M.H."/>
            <person name="Johannesson H."/>
        </authorList>
    </citation>
    <scope>NUCLEOTIDE SEQUENCE</scope>
    <source>
        <strain evidence="10">CBS 990.96</strain>
    </source>
</reference>
<dbReference type="Proteomes" id="UP001301958">
    <property type="component" value="Unassembled WGS sequence"/>
</dbReference>
<sequence length="481" mass="53564">MMASQFSSLFLEIGKTNPWLTGVFFLNLCLFTLFAYRVHLHPLSHVPGPLVAKCSSLWLHYHAYVGDECTRIRRLHEKYGPVVRVAPNEVDIADGDAIAHIYSAKTDLVKSSHYTKFAVDTHTTVFSTLETTDRSARLKAVMPLFSASGVRESKPVIEDCVAEFVMRLKTEAESGRVVDVLNLTEAFACDVTTACLFGESYGALKETVAPFSVAGYFDSFLSPGRFFYMPTATWAVLEWLAAALFSNKQIGPSISSVNSYVDRLLKSSKTKSSSFQGRLLSQGVPPLETAAECKDSIFAGGYFIGVVVAHILWFLVRNPDKYAALRRELLDSRTSSESLPYLQSVVKEGLRLSMPSPARLPRIVSKDRLIVQNYRLPPGTNVGLGALQLHLNPDVFPEPEKFLPERWEHPTAEMRRDWVPFGMGVRSCIGRVLSNVVILEVIKAVVESDLLAGVRAVQEKIEVKEWTISQLKEKEILLAWG</sequence>
<dbReference type="PRINTS" id="PR00465">
    <property type="entry name" value="EP450IV"/>
</dbReference>
<evidence type="ECO:0000256" key="7">
    <source>
        <dbReference type="PIRSR" id="PIRSR602403-1"/>
    </source>
</evidence>
<comment type="similarity">
    <text evidence="2 8">Belongs to the cytochrome P450 family.</text>
</comment>
<organism evidence="10 11">
    <name type="scientific">Podospora fimiseda</name>
    <dbReference type="NCBI Taxonomy" id="252190"/>
    <lineage>
        <taxon>Eukaryota</taxon>
        <taxon>Fungi</taxon>
        <taxon>Dikarya</taxon>
        <taxon>Ascomycota</taxon>
        <taxon>Pezizomycotina</taxon>
        <taxon>Sordariomycetes</taxon>
        <taxon>Sordariomycetidae</taxon>
        <taxon>Sordariales</taxon>
        <taxon>Podosporaceae</taxon>
        <taxon>Podospora</taxon>
    </lineage>
</organism>
<keyword evidence="6 8" id="KW-0503">Monooxygenase</keyword>
<dbReference type="PROSITE" id="PS00086">
    <property type="entry name" value="CYTOCHROME_P450"/>
    <property type="match status" value="1"/>
</dbReference>
<evidence type="ECO:0000256" key="6">
    <source>
        <dbReference type="ARBA" id="ARBA00023033"/>
    </source>
</evidence>
<dbReference type="AlphaFoldDB" id="A0AAN7H8B3"/>
<accession>A0AAN7H8B3</accession>
<dbReference type="GO" id="GO:0004497">
    <property type="term" value="F:monooxygenase activity"/>
    <property type="evidence" value="ECO:0007669"/>
    <property type="project" value="UniProtKB-KW"/>
</dbReference>
<comment type="caution">
    <text evidence="10">The sequence shown here is derived from an EMBL/GenBank/DDBJ whole genome shotgun (WGS) entry which is preliminary data.</text>
</comment>
<evidence type="ECO:0000313" key="11">
    <source>
        <dbReference type="Proteomes" id="UP001301958"/>
    </source>
</evidence>
<dbReference type="PANTHER" id="PTHR24305:SF156">
    <property type="entry name" value="P450, PUTATIVE (EUROFUNG)-RELATED"/>
    <property type="match status" value="1"/>
</dbReference>
<dbReference type="InterPro" id="IPR001128">
    <property type="entry name" value="Cyt_P450"/>
</dbReference>
<evidence type="ECO:0000313" key="10">
    <source>
        <dbReference type="EMBL" id="KAK4231875.1"/>
    </source>
</evidence>
<dbReference type="SUPFAM" id="SSF48264">
    <property type="entry name" value="Cytochrome P450"/>
    <property type="match status" value="1"/>
</dbReference>
<dbReference type="GO" id="GO:0020037">
    <property type="term" value="F:heme binding"/>
    <property type="evidence" value="ECO:0007669"/>
    <property type="project" value="InterPro"/>
</dbReference>
<evidence type="ECO:0000256" key="2">
    <source>
        <dbReference type="ARBA" id="ARBA00010617"/>
    </source>
</evidence>
<name>A0AAN7H8B3_9PEZI</name>
<dbReference type="InterPro" id="IPR036396">
    <property type="entry name" value="Cyt_P450_sf"/>
</dbReference>
<protein>
    <submittedName>
        <fullName evidence="10">Cytochrome P450 4A10</fullName>
    </submittedName>
</protein>
<evidence type="ECO:0000256" key="1">
    <source>
        <dbReference type="ARBA" id="ARBA00001971"/>
    </source>
</evidence>
<evidence type="ECO:0000256" key="4">
    <source>
        <dbReference type="ARBA" id="ARBA00022723"/>
    </source>
</evidence>